<name>A0A814V838_9BILA</name>
<comment type="caution">
    <text evidence="2">The sequence shown here is derived from an EMBL/GenBank/DDBJ whole genome shotgun (WGS) entry which is preliminary data.</text>
</comment>
<evidence type="ECO:0000313" key="1">
    <source>
        <dbReference type="EMBL" id="CAF0985517.1"/>
    </source>
</evidence>
<reference evidence="2" key="1">
    <citation type="submission" date="2021-02" db="EMBL/GenBank/DDBJ databases">
        <authorList>
            <person name="Nowell W R."/>
        </authorList>
    </citation>
    <scope>NUCLEOTIDE SEQUENCE</scope>
</reference>
<dbReference type="EMBL" id="CAJOBC010007976">
    <property type="protein sequence ID" value="CAF3948907.1"/>
    <property type="molecule type" value="Genomic_DNA"/>
</dbReference>
<evidence type="ECO:0000313" key="2">
    <source>
        <dbReference type="EMBL" id="CAF1184596.1"/>
    </source>
</evidence>
<organism evidence="2 5">
    <name type="scientific">Didymodactylos carnosus</name>
    <dbReference type="NCBI Taxonomy" id="1234261"/>
    <lineage>
        <taxon>Eukaryota</taxon>
        <taxon>Metazoa</taxon>
        <taxon>Spiralia</taxon>
        <taxon>Gnathifera</taxon>
        <taxon>Rotifera</taxon>
        <taxon>Eurotatoria</taxon>
        <taxon>Bdelloidea</taxon>
        <taxon>Philodinida</taxon>
        <taxon>Philodinidae</taxon>
        <taxon>Didymodactylos</taxon>
    </lineage>
</organism>
<protein>
    <submittedName>
        <fullName evidence="2">Uncharacterized protein</fullName>
    </submittedName>
</protein>
<dbReference type="AlphaFoldDB" id="A0A814V838"/>
<accession>A0A814V838</accession>
<evidence type="ECO:0000313" key="5">
    <source>
        <dbReference type="Proteomes" id="UP000663829"/>
    </source>
</evidence>
<dbReference type="EMBL" id="CAJOBA010005840">
    <property type="protein sequence ID" value="CAF3755875.1"/>
    <property type="molecule type" value="Genomic_DNA"/>
</dbReference>
<dbReference type="EMBL" id="CAJNOQ010007975">
    <property type="protein sequence ID" value="CAF1184596.1"/>
    <property type="molecule type" value="Genomic_DNA"/>
</dbReference>
<proteinExistence type="predicted"/>
<dbReference type="Proteomes" id="UP000663829">
    <property type="component" value="Unassembled WGS sequence"/>
</dbReference>
<gene>
    <name evidence="2" type="ORF">GPM918_LOCUS22881</name>
    <name evidence="1" type="ORF">OVA965_LOCUS13808</name>
    <name evidence="4" type="ORF">SRO942_LOCUS22880</name>
    <name evidence="3" type="ORF">TMI583_LOCUS13811</name>
</gene>
<sequence>MNNGLTPYAFMEYDVEHHDNCLNINLDETIKSVKCLDQTSQSLSLHFSKQQGLEKFERSLVVNSTKLVDH</sequence>
<evidence type="ECO:0000313" key="3">
    <source>
        <dbReference type="EMBL" id="CAF3755875.1"/>
    </source>
</evidence>
<dbReference type="Proteomes" id="UP000677228">
    <property type="component" value="Unassembled WGS sequence"/>
</dbReference>
<dbReference type="Proteomes" id="UP000682733">
    <property type="component" value="Unassembled WGS sequence"/>
</dbReference>
<dbReference type="EMBL" id="CAJNOK010005833">
    <property type="protein sequence ID" value="CAF0985517.1"/>
    <property type="molecule type" value="Genomic_DNA"/>
</dbReference>
<dbReference type="Proteomes" id="UP000681722">
    <property type="component" value="Unassembled WGS sequence"/>
</dbReference>
<evidence type="ECO:0000313" key="4">
    <source>
        <dbReference type="EMBL" id="CAF3948907.1"/>
    </source>
</evidence>
<keyword evidence="5" id="KW-1185">Reference proteome</keyword>